<feature type="domain" description="Integrase catalytic" evidence="3">
    <location>
        <begin position="9"/>
        <end position="185"/>
    </location>
</feature>
<dbReference type="Pfam" id="PF22483">
    <property type="entry name" value="Mu-transpos_C_2"/>
    <property type="match status" value="1"/>
</dbReference>
<dbReference type="PANTHER" id="PTHR35004">
    <property type="entry name" value="TRANSPOSASE RV3428C-RELATED"/>
    <property type="match status" value="1"/>
</dbReference>
<dbReference type="InterPro" id="IPR001584">
    <property type="entry name" value="Integrase_cat-core"/>
</dbReference>
<dbReference type="Gene3D" id="3.30.420.10">
    <property type="entry name" value="Ribonuclease H-like superfamily/Ribonuclease H"/>
    <property type="match status" value="1"/>
</dbReference>
<dbReference type="GO" id="GO:0015074">
    <property type="term" value="P:DNA integration"/>
    <property type="evidence" value="ECO:0007669"/>
    <property type="project" value="InterPro"/>
</dbReference>
<dbReference type="SUPFAM" id="SSF53098">
    <property type="entry name" value="Ribonuclease H-like"/>
    <property type="match status" value="1"/>
</dbReference>
<evidence type="ECO:0000256" key="2">
    <source>
        <dbReference type="SAM" id="MobiDB-lite"/>
    </source>
</evidence>
<feature type="region of interest" description="Disordered" evidence="2">
    <location>
        <begin position="254"/>
        <end position="273"/>
    </location>
</feature>
<dbReference type="InterPro" id="IPR012337">
    <property type="entry name" value="RNaseH-like_sf"/>
</dbReference>
<feature type="non-terminal residue" evidence="4">
    <location>
        <position position="1"/>
    </location>
</feature>
<dbReference type="Proteomes" id="UP000198348">
    <property type="component" value="Unassembled WGS sequence"/>
</dbReference>
<reference evidence="4 5" key="1">
    <citation type="submission" date="2017-06" db="EMBL/GenBank/DDBJ databases">
        <authorList>
            <person name="Kim H.J."/>
            <person name="Triplett B.A."/>
        </authorList>
    </citation>
    <scope>NUCLEOTIDE SEQUENCE [LARGE SCALE GENOMIC DNA]</scope>
    <source>
        <strain evidence="4 5">DSM 45207</strain>
    </source>
</reference>
<organism evidence="4 5">
    <name type="scientific">Haloechinothrix alba</name>
    <dbReference type="NCBI Taxonomy" id="664784"/>
    <lineage>
        <taxon>Bacteria</taxon>
        <taxon>Bacillati</taxon>
        <taxon>Actinomycetota</taxon>
        <taxon>Actinomycetes</taxon>
        <taxon>Pseudonocardiales</taxon>
        <taxon>Pseudonocardiaceae</taxon>
        <taxon>Haloechinothrix</taxon>
    </lineage>
</organism>
<dbReference type="PROSITE" id="PS50994">
    <property type="entry name" value="INTEGRASE"/>
    <property type="match status" value="1"/>
</dbReference>
<protein>
    <submittedName>
        <fullName evidence="4">Integrase core domain-containing protein</fullName>
    </submittedName>
</protein>
<sequence length="357" mass="39194">RAGHRRVYRPWIPEPGLWLQFDWGQGPRIGGRATYLFCAWLAWSRFRVVLPSWDRSLGSLLACLDATLRRIGGVPTYVLTDNEKTVTVDHVATVAVRHPEIVAASRHYGLTIHTCYPADPESKGGSESTVRIAKADLVPASANLRGEYASFAELATACRTFCDEVNGRPHRETGRIPAEALADEQSRLHPVVEQPYAAAFGQTRRVMWDSTISYAGVRYSVPHELLDERVWARVDGDEVVITHLERTGPVEVARHPHASKGHPQINDAHYPTRIGDPTRRAPRARSASDAEFLAIGQGAAQWLEEAAAGTARIRAKMAEAVSLAKLYGHTDLDRALGTAALAGRFGEADLASILAHH</sequence>
<accession>A0A239B1M5</accession>
<comment type="similarity">
    <text evidence="1">Belongs to the transposase IS21/IS408/IS1162 family.</text>
</comment>
<dbReference type="InterPro" id="IPR036397">
    <property type="entry name" value="RNaseH_sf"/>
</dbReference>
<feature type="non-terminal residue" evidence="4">
    <location>
        <position position="357"/>
    </location>
</feature>
<keyword evidence="5" id="KW-1185">Reference proteome</keyword>
<evidence type="ECO:0000259" key="3">
    <source>
        <dbReference type="PROSITE" id="PS50994"/>
    </source>
</evidence>
<evidence type="ECO:0000313" key="4">
    <source>
        <dbReference type="EMBL" id="SNS01128.1"/>
    </source>
</evidence>
<proteinExistence type="inferred from homology"/>
<gene>
    <name evidence="4" type="ORF">SAMN06265360_1791</name>
</gene>
<name>A0A239B1M5_9PSEU</name>
<dbReference type="InterPro" id="IPR054353">
    <property type="entry name" value="IstA-like_C"/>
</dbReference>
<evidence type="ECO:0000256" key="1">
    <source>
        <dbReference type="ARBA" id="ARBA00009277"/>
    </source>
</evidence>
<evidence type="ECO:0000313" key="5">
    <source>
        <dbReference type="Proteomes" id="UP000198348"/>
    </source>
</evidence>
<dbReference type="PANTHER" id="PTHR35004:SF6">
    <property type="entry name" value="TRANSPOSASE"/>
    <property type="match status" value="1"/>
</dbReference>
<dbReference type="EMBL" id="FZNW01000079">
    <property type="protein sequence ID" value="SNS01128.1"/>
    <property type="molecule type" value="Genomic_DNA"/>
</dbReference>
<dbReference type="GO" id="GO:0003676">
    <property type="term" value="F:nucleic acid binding"/>
    <property type="evidence" value="ECO:0007669"/>
    <property type="project" value="InterPro"/>
</dbReference>
<dbReference type="AlphaFoldDB" id="A0A239B1M5"/>